<dbReference type="AlphaFoldDB" id="A2E6F8"/>
<dbReference type="PANTHER" id="PTHR12233">
    <property type="entry name" value="VACUOLAR PROTEIN SORTING 26 RELATED"/>
    <property type="match status" value="1"/>
</dbReference>
<evidence type="ECO:0008006" key="4">
    <source>
        <dbReference type="Google" id="ProtNLM"/>
    </source>
</evidence>
<dbReference type="STRING" id="5722.A2E6F8"/>
<reference evidence="2" key="1">
    <citation type="submission" date="2006-10" db="EMBL/GenBank/DDBJ databases">
        <authorList>
            <person name="Amadeo P."/>
            <person name="Zhao Q."/>
            <person name="Wortman J."/>
            <person name="Fraser-Liggett C."/>
            <person name="Carlton J."/>
        </authorList>
    </citation>
    <scope>NUCLEOTIDE SEQUENCE</scope>
    <source>
        <strain evidence="2">G3</strain>
    </source>
</reference>
<evidence type="ECO:0000313" key="3">
    <source>
        <dbReference type="Proteomes" id="UP000001542"/>
    </source>
</evidence>
<dbReference type="GO" id="GO:0006886">
    <property type="term" value="P:intracellular protein transport"/>
    <property type="evidence" value="ECO:0000318"/>
    <property type="project" value="GO_Central"/>
</dbReference>
<dbReference type="Pfam" id="PF03643">
    <property type="entry name" value="Vps26"/>
    <property type="match status" value="1"/>
</dbReference>
<dbReference type="GO" id="GO:0042147">
    <property type="term" value="P:retrograde transport, endosome to Golgi"/>
    <property type="evidence" value="ECO:0000318"/>
    <property type="project" value="GO_Central"/>
</dbReference>
<dbReference type="Proteomes" id="UP000001542">
    <property type="component" value="Unassembled WGS sequence"/>
</dbReference>
<dbReference type="Gene3D" id="2.60.40.640">
    <property type="match status" value="2"/>
</dbReference>
<dbReference type="OrthoDB" id="3821113at2759"/>
<dbReference type="KEGG" id="tva:4769729"/>
<evidence type="ECO:0000313" key="2">
    <source>
        <dbReference type="EMBL" id="EAY11771.1"/>
    </source>
</evidence>
<dbReference type="InterPro" id="IPR028934">
    <property type="entry name" value="Vps26-related"/>
</dbReference>
<dbReference type="GO" id="GO:0005768">
    <property type="term" value="C:endosome"/>
    <property type="evidence" value="ECO:0000318"/>
    <property type="project" value="GO_Central"/>
</dbReference>
<dbReference type="RefSeq" id="XP_001323994.1">
    <property type="nucleotide sequence ID" value="XM_001323959.1"/>
</dbReference>
<protein>
    <recommendedName>
        <fullName evidence="4">Vacuolar protein sorting-associated protein 26</fullName>
    </recommendedName>
</protein>
<dbReference type="SMR" id="A2E6F8"/>
<sequence>MFKSLFGSSKSNSGSEKLIKLNLDSLEKNEQYRLSYYFPVSIIYLHDDKITGTIDINLNGARSLTYESIYISVVGQNRNKSDGSLTTFYKRTKQIAESGTLTKDATIKFELRPLDYEVPSFYGTHFDSRYHVQASIKTKQQEVNDDVPIYVLFAEAKPDSIVPLKAEVGIQNVLHVEFVIQNPSFAVDDCIIGKVNFLIVKIRIVKVYIQIKRLESFNNGIVTFKQDTIICQHEILDGIPVRGDSIPIRFYMGGVKAWPYPKNTSKFLNVSYSIRFLLVDENDKHYYKDLGDYVPCYKKE</sequence>
<reference evidence="2" key="2">
    <citation type="journal article" date="2007" name="Science">
        <title>Draft genome sequence of the sexually transmitted pathogen Trichomonas vaginalis.</title>
        <authorList>
            <person name="Carlton J.M."/>
            <person name="Hirt R.P."/>
            <person name="Silva J.C."/>
            <person name="Delcher A.L."/>
            <person name="Schatz M."/>
            <person name="Zhao Q."/>
            <person name="Wortman J.R."/>
            <person name="Bidwell S.L."/>
            <person name="Alsmark U.C.M."/>
            <person name="Besteiro S."/>
            <person name="Sicheritz-Ponten T."/>
            <person name="Noel C.J."/>
            <person name="Dacks J.B."/>
            <person name="Foster P.G."/>
            <person name="Simillion C."/>
            <person name="Van de Peer Y."/>
            <person name="Miranda-Saavedra D."/>
            <person name="Barton G.J."/>
            <person name="Westrop G.D."/>
            <person name="Mueller S."/>
            <person name="Dessi D."/>
            <person name="Fiori P.L."/>
            <person name="Ren Q."/>
            <person name="Paulsen I."/>
            <person name="Zhang H."/>
            <person name="Bastida-Corcuera F.D."/>
            <person name="Simoes-Barbosa A."/>
            <person name="Brown M.T."/>
            <person name="Hayes R.D."/>
            <person name="Mukherjee M."/>
            <person name="Okumura C.Y."/>
            <person name="Schneider R."/>
            <person name="Smith A.J."/>
            <person name="Vanacova S."/>
            <person name="Villalvazo M."/>
            <person name="Haas B.J."/>
            <person name="Pertea M."/>
            <person name="Feldblyum T.V."/>
            <person name="Utterback T.R."/>
            <person name="Shu C.L."/>
            <person name="Osoegawa K."/>
            <person name="de Jong P.J."/>
            <person name="Hrdy I."/>
            <person name="Horvathova L."/>
            <person name="Zubacova Z."/>
            <person name="Dolezal P."/>
            <person name="Malik S.B."/>
            <person name="Logsdon J.M. Jr."/>
            <person name="Henze K."/>
            <person name="Gupta A."/>
            <person name="Wang C.C."/>
            <person name="Dunne R.L."/>
            <person name="Upcroft J.A."/>
            <person name="Upcroft P."/>
            <person name="White O."/>
            <person name="Salzberg S.L."/>
            <person name="Tang P."/>
            <person name="Chiu C.-H."/>
            <person name="Lee Y.-S."/>
            <person name="Embley T.M."/>
            <person name="Coombs G.H."/>
            <person name="Mottram J.C."/>
            <person name="Tachezy J."/>
            <person name="Fraser-Liggett C.M."/>
            <person name="Johnson P.J."/>
        </authorList>
    </citation>
    <scope>NUCLEOTIDE SEQUENCE [LARGE SCALE GENOMIC DNA]</scope>
    <source>
        <strain evidence="2">G3</strain>
    </source>
</reference>
<organism evidence="2 3">
    <name type="scientific">Trichomonas vaginalis (strain ATCC PRA-98 / G3)</name>
    <dbReference type="NCBI Taxonomy" id="412133"/>
    <lineage>
        <taxon>Eukaryota</taxon>
        <taxon>Metamonada</taxon>
        <taxon>Parabasalia</taxon>
        <taxon>Trichomonadida</taxon>
        <taxon>Trichomonadidae</taxon>
        <taxon>Trichomonas</taxon>
    </lineage>
</organism>
<dbReference type="InterPro" id="IPR014752">
    <property type="entry name" value="Arrestin-like_C"/>
</dbReference>
<comment type="similarity">
    <text evidence="1">Belongs to the VPS26 family.</text>
</comment>
<dbReference type="InParanoid" id="A2E6F8"/>
<dbReference type="GO" id="GO:0005829">
    <property type="term" value="C:cytosol"/>
    <property type="evidence" value="ECO:0007669"/>
    <property type="project" value="GOC"/>
</dbReference>
<name>A2E6F8_TRIV3</name>
<dbReference type="VEuPathDB" id="TrichDB:TVAGG3_0040180"/>
<dbReference type="eggNOG" id="KOG3063">
    <property type="taxonomic scope" value="Eukaryota"/>
</dbReference>
<accession>A2E6F8</accession>
<dbReference type="FunFam" id="2.60.40.640:FF:000054">
    <property type="entry name" value="Vacuolar protein sorting-associated protein 26 containing protein"/>
    <property type="match status" value="1"/>
</dbReference>
<dbReference type="VEuPathDB" id="TrichDB:TVAG_106660"/>
<keyword evidence="3" id="KW-1185">Reference proteome</keyword>
<evidence type="ECO:0000256" key="1">
    <source>
        <dbReference type="ARBA" id="ARBA00009100"/>
    </source>
</evidence>
<dbReference type="EMBL" id="DS113313">
    <property type="protein sequence ID" value="EAY11771.1"/>
    <property type="molecule type" value="Genomic_DNA"/>
</dbReference>
<dbReference type="GO" id="GO:0030904">
    <property type="term" value="C:retromer complex"/>
    <property type="evidence" value="ECO:0000318"/>
    <property type="project" value="GO_Central"/>
</dbReference>
<gene>
    <name evidence="2" type="ORF">TVAG_106660</name>
</gene>
<proteinExistence type="inferred from homology"/>